<dbReference type="EMBL" id="BMMH01000003">
    <property type="protein sequence ID" value="GGL06164.1"/>
    <property type="molecule type" value="Genomic_DNA"/>
</dbReference>
<keyword evidence="2" id="KW-1185">Reference proteome</keyword>
<organism evidence="1 2">
    <name type="scientific">Nocardia jinanensis</name>
    <dbReference type="NCBI Taxonomy" id="382504"/>
    <lineage>
        <taxon>Bacteria</taxon>
        <taxon>Bacillati</taxon>
        <taxon>Actinomycetota</taxon>
        <taxon>Actinomycetes</taxon>
        <taxon>Mycobacteriales</taxon>
        <taxon>Nocardiaceae</taxon>
        <taxon>Nocardia</taxon>
    </lineage>
</organism>
<dbReference type="Proteomes" id="UP000638263">
    <property type="component" value="Unassembled WGS sequence"/>
</dbReference>
<dbReference type="AlphaFoldDB" id="A0A917RFX9"/>
<evidence type="ECO:0000313" key="1">
    <source>
        <dbReference type="EMBL" id="GGL06164.1"/>
    </source>
</evidence>
<proteinExistence type="predicted"/>
<gene>
    <name evidence="1" type="ORF">GCM10011588_20820</name>
</gene>
<dbReference type="Gene3D" id="1.10.260.40">
    <property type="entry name" value="lambda repressor-like DNA-binding domains"/>
    <property type="match status" value="1"/>
</dbReference>
<evidence type="ECO:0000313" key="2">
    <source>
        <dbReference type="Proteomes" id="UP000638263"/>
    </source>
</evidence>
<sequence>MSAQPDSSWGQHMGMQVMWTGAEATELRRALGVTQPKFSTITGVGVSTIKKWAQRGVWVTLSEDFARIMDTTLARATAEQQARFAAAIGLGGRGPERGTAATVRRAPDSADCVTATAELTRKDLTMDRRHATQTLLGVTIGAGLLETLERWLFFDDAPRPVDKPMGLGMQEVEQLDNVARSFREWDDQFGGGLRRKAVVGQLAEVNEMLRERQPVRVEKRLWGVLAQLAETAATMSWDSGQQATAQQYYALAARAASHADDPAFCAFALAGMARQLLGLDGDAGAADALELVRIARDRGAGTLTPTVEAMLYTREAWALSKLERPSGFRRACEKAEEKFAASQPATDPFWVHYFDAAELAGTIGGRLLDMSRRRPVFAGEAVDHIELAVQSRRGDRIRSIALDRLGLAEARVIQGEVEEACRVGHDALTTVERTRSDRVRVKVGKLYKRTERVKTGVAVAELRDRMRPLLNAQE</sequence>
<reference evidence="1" key="2">
    <citation type="submission" date="2020-09" db="EMBL/GenBank/DDBJ databases">
        <authorList>
            <person name="Sun Q."/>
            <person name="Zhou Y."/>
        </authorList>
    </citation>
    <scope>NUCLEOTIDE SEQUENCE</scope>
    <source>
        <strain evidence="1">CGMCC 4.3508</strain>
    </source>
</reference>
<name>A0A917RFX9_9NOCA</name>
<accession>A0A917RFX9</accession>
<dbReference type="RefSeq" id="WP_229718696.1">
    <property type="nucleotide sequence ID" value="NZ_BMMH01000003.1"/>
</dbReference>
<reference evidence="1" key="1">
    <citation type="journal article" date="2014" name="Int. J. Syst. Evol. Microbiol.">
        <title>Complete genome sequence of Corynebacterium casei LMG S-19264T (=DSM 44701T), isolated from a smear-ripened cheese.</title>
        <authorList>
            <consortium name="US DOE Joint Genome Institute (JGI-PGF)"/>
            <person name="Walter F."/>
            <person name="Albersmeier A."/>
            <person name="Kalinowski J."/>
            <person name="Ruckert C."/>
        </authorList>
    </citation>
    <scope>NUCLEOTIDE SEQUENCE</scope>
    <source>
        <strain evidence="1">CGMCC 4.3508</strain>
    </source>
</reference>
<dbReference type="InterPro" id="IPR010982">
    <property type="entry name" value="Lambda_DNA-bd_dom_sf"/>
</dbReference>
<dbReference type="GO" id="GO:0003677">
    <property type="term" value="F:DNA binding"/>
    <property type="evidence" value="ECO:0007669"/>
    <property type="project" value="InterPro"/>
</dbReference>
<comment type="caution">
    <text evidence="1">The sequence shown here is derived from an EMBL/GenBank/DDBJ whole genome shotgun (WGS) entry which is preliminary data.</text>
</comment>
<protein>
    <submittedName>
        <fullName evidence="1">Uncharacterized protein</fullName>
    </submittedName>
</protein>